<dbReference type="AlphaFoldDB" id="A0A3M7T9P4"/>
<reference evidence="2 3" key="1">
    <citation type="journal article" date="2018" name="Sci. Rep.">
        <title>Genomic signatures of local adaptation to the degree of environmental predictability in rotifers.</title>
        <authorList>
            <person name="Franch-Gras L."/>
            <person name="Hahn C."/>
            <person name="Garcia-Roger E.M."/>
            <person name="Carmona M.J."/>
            <person name="Serra M."/>
            <person name="Gomez A."/>
        </authorList>
    </citation>
    <scope>NUCLEOTIDE SEQUENCE [LARGE SCALE GENOMIC DNA]</scope>
    <source>
        <strain evidence="2">HYR1</strain>
    </source>
</reference>
<keyword evidence="3" id="KW-1185">Reference proteome</keyword>
<proteinExistence type="predicted"/>
<sequence>MFEENFNSFNKKAIKNKNDHLLSYLLKNIFGNRGFNFDIKNIFGIWAYVVSVALPVSQNGIIQPPSGFSKCIMQTNSSLPKMQNIKDSLCTIIFYKFMSSVLELIAIMNRIVSTYCCYILLRNKISKNKVSYVLSYYKIINFLFCIASGLIFAYQLFSYEIARVDLFDQRLNRTKKIFELKHSNFSKNPFKTVLEMAAFIFRDGLNLPNQIKFVQKKDIILEKQFQH</sequence>
<accession>A0A3M7T9P4</accession>
<evidence type="ECO:0000313" key="3">
    <source>
        <dbReference type="Proteomes" id="UP000276133"/>
    </source>
</evidence>
<dbReference type="Proteomes" id="UP000276133">
    <property type="component" value="Unassembled WGS sequence"/>
</dbReference>
<gene>
    <name evidence="2" type="ORF">BpHYR1_000940</name>
</gene>
<comment type="caution">
    <text evidence="2">The sequence shown here is derived from an EMBL/GenBank/DDBJ whole genome shotgun (WGS) entry which is preliminary data.</text>
</comment>
<keyword evidence="1" id="KW-0472">Membrane</keyword>
<evidence type="ECO:0000256" key="1">
    <source>
        <dbReference type="SAM" id="Phobius"/>
    </source>
</evidence>
<feature type="transmembrane region" description="Helical" evidence="1">
    <location>
        <begin position="133"/>
        <end position="157"/>
    </location>
</feature>
<organism evidence="2 3">
    <name type="scientific">Brachionus plicatilis</name>
    <name type="common">Marine rotifer</name>
    <name type="synonym">Brachionus muelleri</name>
    <dbReference type="NCBI Taxonomy" id="10195"/>
    <lineage>
        <taxon>Eukaryota</taxon>
        <taxon>Metazoa</taxon>
        <taxon>Spiralia</taxon>
        <taxon>Gnathifera</taxon>
        <taxon>Rotifera</taxon>
        <taxon>Eurotatoria</taxon>
        <taxon>Monogononta</taxon>
        <taxon>Pseudotrocha</taxon>
        <taxon>Ploima</taxon>
        <taxon>Brachionidae</taxon>
        <taxon>Brachionus</taxon>
    </lineage>
</organism>
<dbReference type="EMBL" id="REGN01000065">
    <property type="protein sequence ID" value="RNA44695.1"/>
    <property type="molecule type" value="Genomic_DNA"/>
</dbReference>
<name>A0A3M7T9P4_BRAPC</name>
<keyword evidence="1" id="KW-0812">Transmembrane</keyword>
<evidence type="ECO:0000313" key="2">
    <source>
        <dbReference type="EMBL" id="RNA44695.1"/>
    </source>
</evidence>
<keyword evidence="1" id="KW-1133">Transmembrane helix</keyword>
<protein>
    <submittedName>
        <fullName evidence="2">Uncharacterized protein</fullName>
    </submittedName>
</protein>